<proteinExistence type="predicted"/>
<keyword evidence="1" id="KW-0808">Transferase</keyword>
<reference evidence="1 2" key="1">
    <citation type="journal article" date="2018" name="Vet. Microbiol.">
        <title>Characterisation of Staphylococcus felis isolated from cats using whole genome sequencing.</title>
        <authorList>
            <person name="Worthing K."/>
            <person name="Pang S."/>
            <person name="Trott D.J."/>
            <person name="Abraham S."/>
            <person name="Coombs G.W."/>
            <person name="Jordan D."/>
            <person name="McIntyre L."/>
            <person name="Davies M.R."/>
            <person name="Norris J."/>
        </authorList>
    </citation>
    <scope>NUCLEOTIDE SEQUENCE [LARGE SCALE GENOMIC DNA]</scope>
    <source>
        <strain evidence="1 2">F9</strain>
    </source>
</reference>
<dbReference type="GO" id="GO:0016740">
    <property type="term" value="F:transferase activity"/>
    <property type="evidence" value="ECO:0007669"/>
    <property type="project" value="UniProtKB-KW"/>
</dbReference>
<dbReference type="RefSeq" id="WP_115940099.1">
    <property type="nucleotide sequence ID" value="NZ_CAJUZQ010000013.1"/>
</dbReference>
<dbReference type="InterPro" id="IPR029058">
    <property type="entry name" value="AB_hydrolase_fold"/>
</dbReference>
<dbReference type="Gene3D" id="3.40.50.1820">
    <property type="entry name" value="alpha/beta hydrolase"/>
    <property type="match status" value="1"/>
</dbReference>
<dbReference type="AlphaFoldDB" id="A0A3E0IQT0"/>
<comment type="caution">
    <text evidence="1">The sequence shown here is derived from an EMBL/GenBank/DDBJ whole genome shotgun (WGS) entry which is preliminary data.</text>
</comment>
<sequence length="271" mass="31286">MIKLSFDKLTLEALMNTNNNKIQLIKDNLDFYIYINIKNKSDKLLVHSNGAIDLKKSKPPVFLRNSWKDEIDASCIFLDDRTIHNSPLNLAWGIGNPDRHYIKDYSEIIKKIATLLNIDDSNITYYGSSGGGFISIMLSTLHKKSKAIVNNPQTFVHRYSKNTIEKVYGFIFPGLTIDEVNRKYAERLSTTALMKTVKNVPEIFYIQNRLSENDMKQHYYPFLQMMDKYNMDTSSIKLILYNDKKAGHNPISKDKTLELINGIINNNITIY</sequence>
<evidence type="ECO:0000313" key="1">
    <source>
        <dbReference type="EMBL" id="REH97470.1"/>
    </source>
</evidence>
<organism evidence="1 2">
    <name type="scientific">Staphylococcus felis</name>
    <dbReference type="NCBI Taxonomy" id="46127"/>
    <lineage>
        <taxon>Bacteria</taxon>
        <taxon>Bacillati</taxon>
        <taxon>Bacillota</taxon>
        <taxon>Bacilli</taxon>
        <taxon>Bacillales</taxon>
        <taxon>Staphylococcaceae</taxon>
        <taxon>Staphylococcus</taxon>
    </lineage>
</organism>
<dbReference type="SUPFAM" id="SSF53474">
    <property type="entry name" value="alpha/beta-Hydrolases"/>
    <property type="match status" value="1"/>
</dbReference>
<dbReference type="EMBL" id="QKXQ01000203">
    <property type="protein sequence ID" value="REH97470.1"/>
    <property type="molecule type" value="Genomic_DNA"/>
</dbReference>
<dbReference type="OrthoDB" id="7335480at2"/>
<dbReference type="Proteomes" id="UP000256562">
    <property type="component" value="Unassembled WGS sequence"/>
</dbReference>
<accession>A0A3E0IQT0</accession>
<evidence type="ECO:0000313" key="2">
    <source>
        <dbReference type="Proteomes" id="UP000256562"/>
    </source>
</evidence>
<name>A0A3E0IQT0_9STAP</name>
<gene>
    <name evidence="1" type="ORF">DOS83_04360</name>
</gene>
<protein>
    <submittedName>
        <fullName evidence="1">Glycosyl transferase</fullName>
    </submittedName>
</protein>